<dbReference type="AlphaFoldDB" id="A0A154L4Y7"/>
<dbReference type="PANTHER" id="PTHR30024:SF47">
    <property type="entry name" value="TAURINE-BINDING PERIPLASMIC PROTEIN"/>
    <property type="match status" value="1"/>
</dbReference>
<gene>
    <name evidence="6" type="ORF">AUP42_00705</name>
</gene>
<dbReference type="Gene3D" id="3.40.190.10">
    <property type="entry name" value="Periplasmic binding protein-like II"/>
    <property type="match status" value="2"/>
</dbReference>
<comment type="similarity">
    <text evidence="2">Belongs to the bacterial solute-binding protein SsuA/TauA family.</text>
</comment>
<keyword evidence="3 4" id="KW-0732">Signal</keyword>
<dbReference type="CDD" id="cd13563">
    <property type="entry name" value="PBP2_SsuA_like_6"/>
    <property type="match status" value="1"/>
</dbReference>
<protein>
    <submittedName>
        <fullName evidence="6">Taurine ABC transporter substrate-binding protein</fullName>
    </submittedName>
</protein>
<dbReference type="SMART" id="SM00062">
    <property type="entry name" value="PBPb"/>
    <property type="match status" value="1"/>
</dbReference>
<evidence type="ECO:0000256" key="3">
    <source>
        <dbReference type="ARBA" id="ARBA00022729"/>
    </source>
</evidence>
<feature type="domain" description="Solute-binding protein family 3/N-terminal" evidence="5">
    <location>
        <begin position="30"/>
        <end position="263"/>
    </location>
</feature>
<dbReference type="InterPro" id="IPR015168">
    <property type="entry name" value="SsuA/THI5"/>
</dbReference>
<organism evidence="6 7">
    <name type="scientific">Thalassospira lucentensis</name>
    <dbReference type="NCBI Taxonomy" id="168935"/>
    <lineage>
        <taxon>Bacteria</taxon>
        <taxon>Pseudomonadati</taxon>
        <taxon>Pseudomonadota</taxon>
        <taxon>Alphaproteobacteria</taxon>
        <taxon>Rhodospirillales</taxon>
        <taxon>Thalassospiraceae</taxon>
        <taxon>Thalassospira</taxon>
    </lineage>
</organism>
<reference evidence="6 7" key="1">
    <citation type="submission" date="2015-12" db="EMBL/GenBank/DDBJ databases">
        <title>Genome sequence of Thalassospira lucentensis MCCC 1A02072.</title>
        <authorList>
            <person name="Lu L."/>
            <person name="Lai Q."/>
            <person name="Shao Z."/>
            <person name="Qian P."/>
        </authorList>
    </citation>
    <scope>NUCLEOTIDE SEQUENCE [LARGE SCALE GENOMIC DNA]</scope>
    <source>
        <strain evidence="6 7">MCCC 1A02072</strain>
    </source>
</reference>
<sequence length="326" mass="34820">MKHLFKGLCLSAIALGTVLGLSAPASANQELTIAHSTWVGYGPLYIARDKGFFEEEGLDVDLVVMEDVKTRMPALAAGRIDVAVTTIDTVLAFYSPEHPLSYLFALDDSRGGDGIVAGKDIKTIADLKGKSIAFTEGSVSQFFLSVLLKDAGMKLSDVNALNMSAGDAGAAFVAQKVDAAVTWEPWLTRGKDTDHGHVLVDSTKTPGLITDIMVTTNDMLEKNRPAMEGLYRAWSKAIAWQKDNVEEADEIMAKGVGGWLEDPAVFAETRAGIVFYDDAMNKTFMDPANEGGILGTIKNAKVLGEEGGLFTIDAEPASLIAADIVK</sequence>
<proteinExistence type="inferred from homology"/>
<dbReference type="RefSeq" id="WP_062951726.1">
    <property type="nucleotide sequence ID" value="NZ_LPVY01000012.1"/>
</dbReference>
<dbReference type="SUPFAM" id="SSF53850">
    <property type="entry name" value="Periplasmic binding protein-like II"/>
    <property type="match status" value="1"/>
</dbReference>
<dbReference type="PANTHER" id="PTHR30024">
    <property type="entry name" value="ALIPHATIC SULFONATES-BINDING PROTEIN-RELATED"/>
    <property type="match status" value="1"/>
</dbReference>
<dbReference type="Pfam" id="PF09084">
    <property type="entry name" value="NMT1"/>
    <property type="match status" value="1"/>
</dbReference>
<evidence type="ECO:0000313" key="6">
    <source>
        <dbReference type="EMBL" id="KZB64464.1"/>
    </source>
</evidence>
<feature type="signal peptide" evidence="4">
    <location>
        <begin position="1"/>
        <end position="27"/>
    </location>
</feature>
<evidence type="ECO:0000256" key="2">
    <source>
        <dbReference type="ARBA" id="ARBA00010742"/>
    </source>
</evidence>
<feature type="chain" id="PRO_5007596852" evidence="4">
    <location>
        <begin position="28"/>
        <end position="326"/>
    </location>
</feature>
<evidence type="ECO:0000313" key="7">
    <source>
        <dbReference type="Proteomes" id="UP000076335"/>
    </source>
</evidence>
<comment type="subcellular location">
    <subcellularLocation>
        <location evidence="1">Periplasm</location>
    </subcellularLocation>
</comment>
<comment type="caution">
    <text evidence="6">The sequence shown here is derived from an EMBL/GenBank/DDBJ whole genome shotgun (WGS) entry which is preliminary data.</text>
</comment>
<name>A0A154L4Y7_9PROT</name>
<evidence type="ECO:0000256" key="4">
    <source>
        <dbReference type="SAM" id="SignalP"/>
    </source>
</evidence>
<dbReference type="Proteomes" id="UP000076335">
    <property type="component" value="Unassembled WGS sequence"/>
</dbReference>
<dbReference type="GO" id="GO:0042597">
    <property type="term" value="C:periplasmic space"/>
    <property type="evidence" value="ECO:0007669"/>
    <property type="project" value="UniProtKB-SubCell"/>
</dbReference>
<evidence type="ECO:0000256" key="1">
    <source>
        <dbReference type="ARBA" id="ARBA00004418"/>
    </source>
</evidence>
<dbReference type="OrthoDB" id="7374754at2"/>
<dbReference type="EMBL" id="LPVY01000012">
    <property type="protein sequence ID" value="KZB64464.1"/>
    <property type="molecule type" value="Genomic_DNA"/>
</dbReference>
<evidence type="ECO:0000259" key="5">
    <source>
        <dbReference type="SMART" id="SM00062"/>
    </source>
</evidence>
<accession>A0A154L4Y7</accession>
<dbReference type="InterPro" id="IPR001638">
    <property type="entry name" value="Solute-binding_3/MltF_N"/>
</dbReference>